<dbReference type="InterPro" id="IPR000792">
    <property type="entry name" value="Tscrpt_reg_LuxR_C"/>
</dbReference>
<dbReference type="Proteomes" id="UP001597094">
    <property type="component" value="Unassembled WGS sequence"/>
</dbReference>
<dbReference type="Pfam" id="PF00196">
    <property type="entry name" value="GerE"/>
    <property type="match status" value="1"/>
</dbReference>
<name>A0ABW3SNP7_9BACT</name>
<feature type="domain" description="HTH luxR-type" evidence="4">
    <location>
        <begin position="168"/>
        <end position="233"/>
    </location>
</feature>
<evidence type="ECO:0000256" key="2">
    <source>
        <dbReference type="ARBA" id="ARBA00023125"/>
    </source>
</evidence>
<dbReference type="PRINTS" id="PR00038">
    <property type="entry name" value="HTHLUXR"/>
</dbReference>
<gene>
    <name evidence="5" type="ORF">ACFQ2O_05875</name>
</gene>
<evidence type="ECO:0000256" key="1">
    <source>
        <dbReference type="ARBA" id="ARBA00023015"/>
    </source>
</evidence>
<organism evidence="5 6">
    <name type="scientific">Pontibacter rugosus</name>
    <dbReference type="NCBI Taxonomy" id="1745966"/>
    <lineage>
        <taxon>Bacteria</taxon>
        <taxon>Pseudomonadati</taxon>
        <taxon>Bacteroidota</taxon>
        <taxon>Cytophagia</taxon>
        <taxon>Cytophagales</taxon>
        <taxon>Hymenobacteraceae</taxon>
        <taxon>Pontibacter</taxon>
    </lineage>
</organism>
<protein>
    <submittedName>
        <fullName evidence="5">Response regulator transcription factor</fullName>
    </submittedName>
</protein>
<dbReference type="SUPFAM" id="SSF46894">
    <property type="entry name" value="C-terminal effector domain of the bipartite response regulators"/>
    <property type="match status" value="1"/>
</dbReference>
<dbReference type="SMART" id="SM00421">
    <property type="entry name" value="HTH_LUXR"/>
    <property type="match status" value="1"/>
</dbReference>
<comment type="caution">
    <text evidence="5">The sequence shown here is derived from an EMBL/GenBank/DDBJ whole genome shotgun (WGS) entry which is preliminary data.</text>
</comment>
<evidence type="ECO:0000256" key="3">
    <source>
        <dbReference type="ARBA" id="ARBA00023163"/>
    </source>
</evidence>
<keyword evidence="2" id="KW-0238">DNA-binding</keyword>
<keyword evidence="6" id="KW-1185">Reference proteome</keyword>
<accession>A0ABW3SNP7</accession>
<dbReference type="CDD" id="cd06170">
    <property type="entry name" value="LuxR_C_like"/>
    <property type="match status" value="1"/>
</dbReference>
<sequence length="235" mass="27159">MEQITTKTLAAKQSLEQRIQLKISEIAAVAEQLPGVVIIHNFQKEMAVEYISPRGTRFLGVSLQEIKELGGEYNYRFFNPEDAKDYVPKIIGLIERNNDEEIVTFFQQVRTTENPDWTWYLSTTKILMRDEKEAPLLTITMALPIDPLHHVTSKVSRLLEENNFLRKNLHTYKQLSAREQEILRLWALGKSACETGDDLFISVATVETHRRNIKRKLGTSSTFELTQYARAFDLI</sequence>
<reference evidence="6" key="1">
    <citation type="journal article" date="2019" name="Int. J. Syst. Evol. Microbiol.">
        <title>The Global Catalogue of Microorganisms (GCM) 10K type strain sequencing project: providing services to taxonomists for standard genome sequencing and annotation.</title>
        <authorList>
            <consortium name="The Broad Institute Genomics Platform"/>
            <consortium name="The Broad Institute Genome Sequencing Center for Infectious Disease"/>
            <person name="Wu L."/>
            <person name="Ma J."/>
        </authorList>
    </citation>
    <scope>NUCLEOTIDE SEQUENCE [LARGE SCALE GENOMIC DNA]</scope>
    <source>
        <strain evidence="6">JCM 31319</strain>
    </source>
</reference>
<evidence type="ECO:0000259" key="4">
    <source>
        <dbReference type="PROSITE" id="PS50043"/>
    </source>
</evidence>
<dbReference type="PROSITE" id="PS50043">
    <property type="entry name" value="HTH_LUXR_2"/>
    <property type="match status" value="1"/>
</dbReference>
<dbReference type="PANTHER" id="PTHR44688">
    <property type="entry name" value="DNA-BINDING TRANSCRIPTIONAL ACTIVATOR DEVR_DOSR"/>
    <property type="match status" value="1"/>
</dbReference>
<evidence type="ECO:0000313" key="5">
    <source>
        <dbReference type="EMBL" id="MFD1185731.1"/>
    </source>
</evidence>
<dbReference type="InterPro" id="IPR036388">
    <property type="entry name" value="WH-like_DNA-bd_sf"/>
</dbReference>
<dbReference type="RefSeq" id="WP_377523875.1">
    <property type="nucleotide sequence ID" value="NZ_JBHTLD010000034.1"/>
</dbReference>
<keyword evidence="3" id="KW-0804">Transcription</keyword>
<proteinExistence type="predicted"/>
<dbReference type="PANTHER" id="PTHR44688:SF16">
    <property type="entry name" value="DNA-BINDING TRANSCRIPTIONAL ACTIVATOR DEVR_DOSR"/>
    <property type="match status" value="1"/>
</dbReference>
<keyword evidence="1" id="KW-0805">Transcription regulation</keyword>
<dbReference type="EMBL" id="JBHTLD010000034">
    <property type="protein sequence ID" value="MFD1185731.1"/>
    <property type="molecule type" value="Genomic_DNA"/>
</dbReference>
<evidence type="ECO:0000313" key="6">
    <source>
        <dbReference type="Proteomes" id="UP001597094"/>
    </source>
</evidence>
<dbReference type="Gene3D" id="3.30.450.20">
    <property type="entry name" value="PAS domain"/>
    <property type="match status" value="1"/>
</dbReference>
<dbReference type="InterPro" id="IPR016032">
    <property type="entry name" value="Sig_transdc_resp-reg_C-effctor"/>
</dbReference>
<dbReference type="Gene3D" id="1.10.10.10">
    <property type="entry name" value="Winged helix-like DNA-binding domain superfamily/Winged helix DNA-binding domain"/>
    <property type="match status" value="1"/>
</dbReference>